<keyword evidence="3" id="KW-1185">Reference proteome</keyword>
<dbReference type="EMBL" id="KQ474088">
    <property type="protein sequence ID" value="KPV72177.1"/>
    <property type="molecule type" value="Genomic_DNA"/>
</dbReference>
<accession>A0A0P9IS01</accession>
<feature type="compositionally biased region" description="Basic and acidic residues" evidence="1">
    <location>
        <begin position="10"/>
        <end position="22"/>
    </location>
</feature>
<organism evidence="2 3">
    <name type="scientific">Rhodotorula graminis (strain WP1)</name>
    <dbReference type="NCBI Taxonomy" id="578459"/>
    <lineage>
        <taxon>Eukaryota</taxon>
        <taxon>Fungi</taxon>
        <taxon>Dikarya</taxon>
        <taxon>Basidiomycota</taxon>
        <taxon>Pucciniomycotina</taxon>
        <taxon>Microbotryomycetes</taxon>
        <taxon>Sporidiobolales</taxon>
        <taxon>Sporidiobolaceae</taxon>
        <taxon>Rhodotorula</taxon>
    </lineage>
</organism>
<gene>
    <name evidence="2" type="ORF">RHOBADRAFT_47019</name>
</gene>
<name>A0A0P9IS01_RHOGW</name>
<evidence type="ECO:0000313" key="2">
    <source>
        <dbReference type="EMBL" id="KPV72177.1"/>
    </source>
</evidence>
<dbReference type="RefSeq" id="XP_018268226.1">
    <property type="nucleotide sequence ID" value="XM_018414910.1"/>
</dbReference>
<feature type="region of interest" description="Disordered" evidence="1">
    <location>
        <begin position="59"/>
        <end position="80"/>
    </location>
</feature>
<dbReference type="Proteomes" id="UP000053890">
    <property type="component" value="Unassembled WGS sequence"/>
</dbReference>
<proteinExistence type="predicted"/>
<evidence type="ECO:0000313" key="3">
    <source>
        <dbReference type="Proteomes" id="UP000053890"/>
    </source>
</evidence>
<feature type="region of interest" description="Disordered" evidence="1">
    <location>
        <begin position="1"/>
        <end position="22"/>
    </location>
</feature>
<feature type="compositionally biased region" description="Gly residues" evidence="1">
    <location>
        <begin position="69"/>
        <end position="80"/>
    </location>
</feature>
<evidence type="ECO:0000256" key="1">
    <source>
        <dbReference type="SAM" id="MobiDB-lite"/>
    </source>
</evidence>
<dbReference type="OrthoDB" id="10551520at2759"/>
<protein>
    <submittedName>
        <fullName evidence="2">Uncharacterized protein</fullName>
    </submittedName>
</protein>
<sequence length="80" mass="8915">MARAKSTKPTGDERKPKPEDNSHFAAWQAFYAVESKKLLAKQPKLKQRTMQKRLSAAFKRHKAELASQEGGGETGSGEEK</sequence>
<dbReference type="AlphaFoldDB" id="A0A0P9IS01"/>
<reference evidence="2 3" key="1">
    <citation type="journal article" date="2015" name="Front. Microbiol.">
        <title>Genome sequence of the plant growth promoting endophytic yeast Rhodotorula graminis WP1.</title>
        <authorList>
            <person name="Firrincieli A."/>
            <person name="Otillar R."/>
            <person name="Salamov A."/>
            <person name="Schmutz J."/>
            <person name="Khan Z."/>
            <person name="Redman R.S."/>
            <person name="Fleck N.D."/>
            <person name="Lindquist E."/>
            <person name="Grigoriev I.V."/>
            <person name="Doty S.L."/>
        </authorList>
    </citation>
    <scope>NUCLEOTIDE SEQUENCE [LARGE SCALE GENOMIC DNA]</scope>
    <source>
        <strain evidence="2 3">WP1</strain>
    </source>
</reference>
<dbReference type="GeneID" id="28975358"/>